<dbReference type="HOGENOM" id="CLU_1240787_0_0_1"/>
<reference evidence="3 4" key="1">
    <citation type="submission" date="2014-04" db="EMBL/GenBank/DDBJ databases">
        <authorList>
            <consortium name="DOE Joint Genome Institute"/>
            <person name="Kuo A."/>
            <person name="Zuccaro A."/>
            <person name="Kohler A."/>
            <person name="Nagy L.G."/>
            <person name="Floudas D."/>
            <person name="Copeland A."/>
            <person name="Barry K.W."/>
            <person name="Cichocki N."/>
            <person name="Veneault-Fourrey C."/>
            <person name="LaButti K."/>
            <person name="Lindquist E.A."/>
            <person name="Lipzen A."/>
            <person name="Lundell T."/>
            <person name="Morin E."/>
            <person name="Murat C."/>
            <person name="Sun H."/>
            <person name="Tunlid A."/>
            <person name="Henrissat B."/>
            <person name="Grigoriev I.V."/>
            <person name="Hibbett D.S."/>
            <person name="Martin F."/>
            <person name="Nordberg H.P."/>
            <person name="Cantor M.N."/>
            <person name="Hua S.X."/>
        </authorList>
    </citation>
    <scope>NUCLEOTIDE SEQUENCE [LARGE SCALE GENOMIC DNA]</scope>
    <source>
        <strain evidence="3 4">MAFF 305830</strain>
    </source>
</reference>
<feature type="compositionally biased region" description="Polar residues" evidence="2">
    <location>
        <begin position="181"/>
        <end position="191"/>
    </location>
</feature>
<dbReference type="GO" id="GO:0003714">
    <property type="term" value="F:transcription corepressor activity"/>
    <property type="evidence" value="ECO:0007669"/>
    <property type="project" value="InterPro"/>
</dbReference>
<dbReference type="Gene3D" id="1.20.5.430">
    <property type="match status" value="1"/>
</dbReference>
<dbReference type="Pfam" id="PF06825">
    <property type="entry name" value="HSBP1"/>
    <property type="match status" value="1"/>
</dbReference>
<evidence type="ECO:0000313" key="4">
    <source>
        <dbReference type="Proteomes" id="UP000054097"/>
    </source>
</evidence>
<evidence type="ECO:0000256" key="1">
    <source>
        <dbReference type="ARBA" id="ARBA00006349"/>
    </source>
</evidence>
<protein>
    <submittedName>
        <fullName evidence="3">Uncharacterized protein</fullName>
    </submittedName>
</protein>
<dbReference type="Proteomes" id="UP000054097">
    <property type="component" value="Unassembled WGS sequence"/>
</dbReference>
<feature type="region of interest" description="Disordered" evidence="2">
    <location>
        <begin position="107"/>
        <end position="199"/>
    </location>
</feature>
<accession>A0A0C3B475</accession>
<feature type="compositionally biased region" description="Polar residues" evidence="2">
    <location>
        <begin position="16"/>
        <end position="28"/>
    </location>
</feature>
<feature type="compositionally biased region" description="Basic and acidic residues" evidence="2">
    <location>
        <begin position="108"/>
        <end position="132"/>
    </location>
</feature>
<feature type="region of interest" description="Disordered" evidence="2">
    <location>
        <begin position="1"/>
        <end position="60"/>
    </location>
</feature>
<proteinExistence type="inferred from homology"/>
<dbReference type="AlphaFoldDB" id="A0A0C3B475"/>
<evidence type="ECO:0000313" key="3">
    <source>
        <dbReference type="EMBL" id="KIM31595.1"/>
    </source>
</evidence>
<dbReference type="EMBL" id="KN824281">
    <property type="protein sequence ID" value="KIM31595.1"/>
    <property type="molecule type" value="Genomic_DNA"/>
</dbReference>
<keyword evidence="4" id="KW-1185">Reference proteome</keyword>
<organism evidence="3 4">
    <name type="scientific">Serendipita vermifera MAFF 305830</name>
    <dbReference type="NCBI Taxonomy" id="933852"/>
    <lineage>
        <taxon>Eukaryota</taxon>
        <taxon>Fungi</taxon>
        <taxon>Dikarya</taxon>
        <taxon>Basidiomycota</taxon>
        <taxon>Agaricomycotina</taxon>
        <taxon>Agaricomycetes</taxon>
        <taxon>Sebacinales</taxon>
        <taxon>Serendipitaceae</taxon>
        <taxon>Serendipita</taxon>
    </lineage>
</organism>
<evidence type="ECO:0000256" key="2">
    <source>
        <dbReference type="SAM" id="MobiDB-lite"/>
    </source>
</evidence>
<comment type="similarity">
    <text evidence="1">Belongs to the HSBP1 family.</text>
</comment>
<gene>
    <name evidence="3" type="ORF">M408DRAFT_327090</name>
</gene>
<name>A0A0C3B475_SERVB</name>
<dbReference type="InterPro" id="IPR009643">
    <property type="entry name" value="HS1-bd"/>
</dbReference>
<sequence>MNRKAPQDKTPIPKRTLTSTIQRSNSGTPLRKPDSRSSTPVPSTNHANSPSRSFSLSGIAKDSDLTKQADVALNNLETTLQEHTDQLTTKIDQMSARINSLDEMIQDLLRDDFDDPDRSSTPRPSGERRRFSGEPLNLEPETVLSPIESAEPATATTPASAPEPASQPVPKSSRTKAPASSRLTRQASGPTTPMLPLGQDTGASLLAEQSPFFTDRWPRRLYD</sequence>
<feature type="compositionally biased region" description="Low complexity" evidence="2">
    <location>
        <begin position="148"/>
        <end position="166"/>
    </location>
</feature>
<feature type="compositionally biased region" description="Polar residues" evidence="2">
    <location>
        <begin position="36"/>
        <end position="56"/>
    </location>
</feature>
<dbReference type="OrthoDB" id="3175372at2759"/>
<reference evidence="4" key="2">
    <citation type="submission" date="2015-01" db="EMBL/GenBank/DDBJ databases">
        <title>Evolutionary Origins and Diversification of the Mycorrhizal Mutualists.</title>
        <authorList>
            <consortium name="DOE Joint Genome Institute"/>
            <consortium name="Mycorrhizal Genomics Consortium"/>
            <person name="Kohler A."/>
            <person name="Kuo A."/>
            <person name="Nagy L.G."/>
            <person name="Floudas D."/>
            <person name="Copeland A."/>
            <person name="Barry K.W."/>
            <person name="Cichocki N."/>
            <person name="Veneault-Fourrey C."/>
            <person name="LaButti K."/>
            <person name="Lindquist E.A."/>
            <person name="Lipzen A."/>
            <person name="Lundell T."/>
            <person name="Morin E."/>
            <person name="Murat C."/>
            <person name="Riley R."/>
            <person name="Ohm R."/>
            <person name="Sun H."/>
            <person name="Tunlid A."/>
            <person name="Henrissat B."/>
            <person name="Grigoriev I.V."/>
            <person name="Hibbett D.S."/>
            <person name="Martin F."/>
        </authorList>
    </citation>
    <scope>NUCLEOTIDE SEQUENCE [LARGE SCALE GENOMIC DNA]</scope>
    <source>
        <strain evidence="4">MAFF 305830</strain>
    </source>
</reference>